<evidence type="ECO:0000256" key="1">
    <source>
        <dbReference type="SAM" id="Phobius"/>
    </source>
</evidence>
<protein>
    <submittedName>
        <fullName evidence="2">Uncharacterized protein</fullName>
    </submittedName>
</protein>
<keyword evidence="3" id="KW-1185">Reference proteome</keyword>
<evidence type="ECO:0000313" key="2">
    <source>
        <dbReference type="EMBL" id="KAE8328571.1"/>
    </source>
</evidence>
<keyword evidence="1" id="KW-0472">Membrane</keyword>
<sequence>MRPIELLTLCYATLYITTCETRVRRVLIMRSRLRCEELLCWLCLCLWLCLMVWYEFMWLLGMLYAAFRCWKSIGVYIVPVMWLYIAFWDTL</sequence>
<feature type="non-terminal residue" evidence="2">
    <location>
        <position position="91"/>
    </location>
</feature>
<dbReference type="AlphaFoldDB" id="A0A5N6X5Q9"/>
<reference evidence="3" key="1">
    <citation type="submission" date="2019-04" db="EMBL/GenBank/DDBJ databases">
        <title>Friends and foes A comparative genomics studyof 23 Aspergillus species from section Flavi.</title>
        <authorList>
            <consortium name="DOE Joint Genome Institute"/>
            <person name="Kjaerbolling I."/>
            <person name="Vesth T."/>
            <person name="Frisvad J.C."/>
            <person name="Nybo J.L."/>
            <person name="Theobald S."/>
            <person name="Kildgaard S."/>
            <person name="Isbrandt T."/>
            <person name="Kuo A."/>
            <person name="Sato A."/>
            <person name="Lyhne E.K."/>
            <person name="Kogle M.E."/>
            <person name="Wiebenga A."/>
            <person name="Kun R.S."/>
            <person name="Lubbers R.J."/>
            <person name="Makela M.R."/>
            <person name="Barry K."/>
            <person name="Chovatia M."/>
            <person name="Clum A."/>
            <person name="Daum C."/>
            <person name="Haridas S."/>
            <person name="He G."/>
            <person name="LaButti K."/>
            <person name="Lipzen A."/>
            <person name="Mondo S."/>
            <person name="Riley R."/>
            <person name="Salamov A."/>
            <person name="Simmons B.A."/>
            <person name="Magnuson J.K."/>
            <person name="Henrissat B."/>
            <person name="Mortensen U.H."/>
            <person name="Larsen T.O."/>
            <person name="Devries R.P."/>
            <person name="Grigoriev I.V."/>
            <person name="Machida M."/>
            <person name="Baker S.E."/>
            <person name="Andersen M.R."/>
        </authorList>
    </citation>
    <scope>NUCLEOTIDE SEQUENCE [LARGE SCALE GENOMIC DNA]</scope>
    <source>
        <strain evidence="3">CBS 130017</strain>
    </source>
</reference>
<name>A0A5N6X5Q9_9EURO</name>
<proteinExistence type="predicted"/>
<organism evidence="2 3">
    <name type="scientific">Aspergillus sergii</name>
    <dbReference type="NCBI Taxonomy" id="1034303"/>
    <lineage>
        <taxon>Eukaryota</taxon>
        <taxon>Fungi</taxon>
        <taxon>Dikarya</taxon>
        <taxon>Ascomycota</taxon>
        <taxon>Pezizomycotina</taxon>
        <taxon>Eurotiomycetes</taxon>
        <taxon>Eurotiomycetidae</taxon>
        <taxon>Eurotiales</taxon>
        <taxon>Aspergillaceae</taxon>
        <taxon>Aspergillus</taxon>
        <taxon>Aspergillus subgen. Circumdati</taxon>
    </lineage>
</organism>
<accession>A0A5N6X5Q9</accession>
<keyword evidence="1" id="KW-1133">Transmembrane helix</keyword>
<keyword evidence="1" id="KW-0812">Transmembrane</keyword>
<feature type="transmembrane region" description="Helical" evidence="1">
    <location>
        <begin position="73"/>
        <end position="90"/>
    </location>
</feature>
<gene>
    <name evidence="2" type="ORF">BDV39DRAFT_173511</name>
</gene>
<dbReference type="EMBL" id="ML741784">
    <property type="protein sequence ID" value="KAE8328571.1"/>
    <property type="molecule type" value="Genomic_DNA"/>
</dbReference>
<evidence type="ECO:0000313" key="3">
    <source>
        <dbReference type="Proteomes" id="UP000325945"/>
    </source>
</evidence>
<feature type="transmembrane region" description="Helical" evidence="1">
    <location>
        <begin position="38"/>
        <end position="67"/>
    </location>
</feature>
<dbReference type="Proteomes" id="UP000325945">
    <property type="component" value="Unassembled WGS sequence"/>
</dbReference>